<dbReference type="Proteomes" id="UP001459277">
    <property type="component" value="Unassembled WGS sequence"/>
</dbReference>
<gene>
    <name evidence="3" type="ORF">SO802_031112</name>
</gene>
<keyword evidence="2" id="KW-1133">Transmembrane helix</keyword>
<proteinExistence type="predicted"/>
<sequence>MQRLRQRKILNTEDSEDEDDEDDEMEDEEFHVRYCVICSKLDISRKRVMMTLCVHAITHPPFLLLLLHVLHSYIIIASLLCLSFFIFWTFSFVDRYRIINPNDGGLRLAHNFNNASF</sequence>
<evidence type="ECO:0000256" key="2">
    <source>
        <dbReference type="SAM" id="Phobius"/>
    </source>
</evidence>
<dbReference type="EMBL" id="JAZDWU010000011">
    <property type="protein sequence ID" value="KAK9986161.1"/>
    <property type="molecule type" value="Genomic_DNA"/>
</dbReference>
<comment type="caution">
    <text evidence="3">The sequence shown here is derived from an EMBL/GenBank/DDBJ whole genome shotgun (WGS) entry which is preliminary data.</text>
</comment>
<feature type="transmembrane region" description="Helical" evidence="2">
    <location>
        <begin position="48"/>
        <end position="67"/>
    </location>
</feature>
<accession>A0AAW2BJB4</accession>
<keyword evidence="2" id="KW-0812">Transmembrane</keyword>
<name>A0AAW2BJB4_9ROSI</name>
<dbReference type="AlphaFoldDB" id="A0AAW2BJB4"/>
<protein>
    <submittedName>
        <fullName evidence="3">Uncharacterized protein</fullName>
    </submittedName>
</protein>
<evidence type="ECO:0000313" key="4">
    <source>
        <dbReference type="Proteomes" id="UP001459277"/>
    </source>
</evidence>
<keyword evidence="2" id="KW-0472">Membrane</keyword>
<organism evidence="3 4">
    <name type="scientific">Lithocarpus litseifolius</name>
    <dbReference type="NCBI Taxonomy" id="425828"/>
    <lineage>
        <taxon>Eukaryota</taxon>
        <taxon>Viridiplantae</taxon>
        <taxon>Streptophyta</taxon>
        <taxon>Embryophyta</taxon>
        <taxon>Tracheophyta</taxon>
        <taxon>Spermatophyta</taxon>
        <taxon>Magnoliopsida</taxon>
        <taxon>eudicotyledons</taxon>
        <taxon>Gunneridae</taxon>
        <taxon>Pentapetalae</taxon>
        <taxon>rosids</taxon>
        <taxon>fabids</taxon>
        <taxon>Fagales</taxon>
        <taxon>Fagaceae</taxon>
        <taxon>Lithocarpus</taxon>
    </lineage>
</organism>
<keyword evidence="4" id="KW-1185">Reference proteome</keyword>
<feature type="transmembrane region" description="Helical" evidence="2">
    <location>
        <begin position="73"/>
        <end position="93"/>
    </location>
</feature>
<feature type="compositionally biased region" description="Acidic residues" evidence="1">
    <location>
        <begin position="13"/>
        <end position="27"/>
    </location>
</feature>
<reference evidence="3 4" key="1">
    <citation type="submission" date="2024-01" db="EMBL/GenBank/DDBJ databases">
        <title>A telomere-to-telomere, gap-free genome of sweet tea (Lithocarpus litseifolius).</title>
        <authorList>
            <person name="Zhou J."/>
        </authorList>
    </citation>
    <scope>NUCLEOTIDE SEQUENCE [LARGE SCALE GENOMIC DNA]</scope>
    <source>
        <strain evidence="3">Zhou-2022a</strain>
        <tissue evidence="3">Leaf</tissue>
    </source>
</reference>
<feature type="region of interest" description="Disordered" evidence="1">
    <location>
        <begin position="1"/>
        <end position="27"/>
    </location>
</feature>
<evidence type="ECO:0000256" key="1">
    <source>
        <dbReference type="SAM" id="MobiDB-lite"/>
    </source>
</evidence>
<evidence type="ECO:0000313" key="3">
    <source>
        <dbReference type="EMBL" id="KAK9986161.1"/>
    </source>
</evidence>